<proteinExistence type="predicted"/>
<dbReference type="NCBIfam" id="TIGR00099">
    <property type="entry name" value="Cof-subfamily"/>
    <property type="match status" value="1"/>
</dbReference>
<dbReference type="Gene3D" id="3.30.1240.10">
    <property type="match status" value="1"/>
</dbReference>
<sequence length="273" mass="29763">MEQHYQLLALDLDGTLTNSEKVISPRTLSALQAAQSKGVKIVLASGRPSYGIRPLADELSLDKTGGFILAYNGGKVIDCHTDEVVYERKLDGDLVPLLHDEALKAGLNILVHQKGGMITTDDSNPEVQLEGRINRSTIIHQPDFWTRTDNVVNKCLIVGEREKVAALEAKLRATMSHRMDVYCSMPEFLECVPKGIDKGDSLSQLAQHLHIAREAVMACGDGENDLSMIRYAGLGIAMANAVESVKAAADFVTLSNDEDGVAYVVERFVLDKA</sequence>
<dbReference type="InterPro" id="IPR006379">
    <property type="entry name" value="HAD-SF_hydro_IIB"/>
</dbReference>
<dbReference type="InterPro" id="IPR036412">
    <property type="entry name" value="HAD-like_sf"/>
</dbReference>
<protein>
    <recommendedName>
        <fullName evidence="3">Haloacid dehalogenase-like hydrolase</fullName>
    </recommendedName>
</protein>
<dbReference type="NCBIfam" id="TIGR01484">
    <property type="entry name" value="HAD-SF-IIB"/>
    <property type="match status" value="1"/>
</dbReference>
<name>A0A1T4LMT5_9BACT</name>
<dbReference type="SFLD" id="SFLDG01144">
    <property type="entry name" value="C2.B.4:_PGP_Like"/>
    <property type="match status" value="1"/>
</dbReference>
<dbReference type="GO" id="GO:0005829">
    <property type="term" value="C:cytosol"/>
    <property type="evidence" value="ECO:0007669"/>
    <property type="project" value="TreeGrafter"/>
</dbReference>
<dbReference type="GO" id="GO:0000287">
    <property type="term" value="F:magnesium ion binding"/>
    <property type="evidence" value="ECO:0007669"/>
    <property type="project" value="TreeGrafter"/>
</dbReference>
<dbReference type="SFLD" id="SFLDS00003">
    <property type="entry name" value="Haloacid_Dehalogenase"/>
    <property type="match status" value="1"/>
</dbReference>
<dbReference type="Proteomes" id="UP000190065">
    <property type="component" value="Unassembled WGS sequence"/>
</dbReference>
<evidence type="ECO:0008006" key="3">
    <source>
        <dbReference type="Google" id="ProtNLM"/>
    </source>
</evidence>
<dbReference type="CDD" id="cd07516">
    <property type="entry name" value="HAD_Pase"/>
    <property type="match status" value="1"/>
</dbReference>
<dbReference type="PANTHER" id="PTHR10000">
    <property type="entry name" value="PHOSPHOSERINE PHOSPHATASE"/>
    <property type="match status" value="1"/>
</dbReference>
<dbReference type="SFLD" id="SFLDG01140">
    <property type="entry name" value="C2.B:_Phosphomannomutase_and_P"/>
    <property type="match status" value="1"/>
</dbReference>
<dbReference type="STRING" id="28136.SAMN02745202_00453"/>
<dbReference type="AlphaFoldDB" id="A0A1T4LMT5"/>
<dbReference type="eggNOG" id="COG0561">
    <property type="taxonomic scope" value="Bacteria"/>
</dbReference>
<dbReference type="GO" id="GO:0016791">
    <property type="term" value="F:phosphatase activity"/>
    <property type="evidence" value="ECO:0007669"/>
    <property type="project" value="UniProtKB-ARBA"/>
</dbReference>
<gene>
    <name evidence="1" type="ORF">SAMN02745202_00453</name>
</gene>
<dbReference type="Gene3D" id="3.40.50.1000">
    <property type="entry name" value="HAD superfamily/HAD-like"/>
    <property type="match status" value="1"/>
</dbReference>
<organism evidence="1 2">
    <name type="scientific">Segatella oulorum</name>
    <dbReference type="NCBI Taxonomy" id="28136"/>
    <lineage>
        <taxon>Bacteria</taxon>
        <taxon>Pseudomonadati</taxon>
        <taxon>Bacteroidota</taxon>
        <taxon>Bacteroidia</taxon>
        <taxon>Bacteroidales</taxon>
        <taxon>Prevotellaceae</taxon>
        <taxon>Segatella</taxon>
    </lineage>
</organism>
<evidence type="ECO:0000313" key="1">
    <source>
        <dbReference type="EMBL" id="SJZ55818.1"/>
    </source>
</evidence>
<dbReference type="RefSeq" id="WP_025069898.1">
    <property type="nucleotide sequence ID" value="NZ_FUXK01000004.1"/>
</dbReference>
<dbReference type="PROSITE" id="PS01229">
    <property type="entry name" value="COF_2"/>
    <property type="match status" value="1"/>
</dbReference>
<evidence type="ECO:0000313" key="2">
    <source>
        <dbReference type="Proteomes" id="UP000190065"/>
    </source>
</evidence>
<dbReference type="PANTHER" id="PTHR10000:SF8">
    <property type="entry name" value="HAD SUPERFAMILY HYDROLASE-LIKE, TYPE 3"/>
    <property type="match status" value="1"/>
</dbReference>
<accession>A0A1T4LMT5</accession>
<dbReference type="Pfam" id="PF08282">
    <property type="entry name" value="Hydrolase_3"/>
    <property type="match status" value="1"/>
</dbReference>
<dbReference type="InterPro" id="IPR000150">
    <property type="entry name" value="Cof"/>
</dbReference>
<dbReference type="EMBL" id="FUXK01000004">
    <property type="protein sequence ID" value="SJZ55818.1"/>
    <property type="molecule type" value="Genomic_DNA"/>
</dbReference>
<dbReference type="InterPro" id="IPR023214">
    <property type="entry name" value="HAD_sf"/>
</dbReference>
<dbReference type="PRINTS" id="PR00119">
    <property type="entry name" value="CATATPASE"/>
</dbReference>
<reference evidence="1 2" key="1">
    <citation type="submission" date="2017-02" db="EMBL/GenBank/DDBJ databases">
        <authorList>
            <person name="Peterson S.W."/>
        </authorList>
    </citation>
    <scope>NUCLEOTIDE SEQUENCE [LARGE SCALE GENOMIC DNA]</scope>
    <source>
        <strain evidence="1 2">ATCC 43324</strain>
    </source>
</reference>
<dbReference type="SUPFAM" id="SSF56784">
    <property type="entry name" value="HAD-like"/>
    <property type="match status" value="1"/>
</dbReference>